<dbReference type="EC" id="2.4.-.-" evidence="1"/>
<proteinExistence type="predicted"/>
<reference evidence="1" key="1">
    <citation type="submission" date="2024-12" db="EMBL/GenBank/DDBJ databases">
        <authorList>
            <person name="Wu N."/>
        </authorList>
    </citation>
    <scope>NUCLEOTIDE SEQUENCE</scope>
    <source>
        <strain evidence="1">P15</strain>
    </source>
</reference>
<evidence type="ECO:0000313" key="1">
    <source>
        <dbReference type="EMBL" id="MFM9330882.1"/>
    </source>
</evidence>
<name>A0ACC7P954_9BACL</name>
<sequence>MKILLATYWLIPHIGGVWTFMNQIRNRLERMGHEVDVLGNSPDYKSFHLYNKGISLDKKYLSPMLETKLNANLFPHLFEQPVIWQNEYDRYCMELSAAYFGLEQYDVIHTQDVISARALARVKPKGTPLVSHIHGSVATEMFSHFKLHPELGIHENSPAYNYFKAMEYYGASGTDLSITANHWQRDMLVSQFGVPAEKVAVFQYGLDTGPFWEKVAAGTDTVRPPGKKVIIFPARLVFIKGVHILIDALATLKQARSDWVCWIVGDGDQRAALEDQTRRLGLQQEVAFLGNRSDVPALLSQSDIFVHCCLQDNQPFSVMEAQMAGLPVLVSSAAGLPEMVEHGVTGMISPVGDPVTLFQQLRQLLEEDDFRTALGQQAQTWARSHWSLDLMIGRLLDVYRKVMETSGKV</sequence>
<evidence type="ECO:0000313" key="2">
    <source>
        <dbReference type="Proteomes" id="UP001631969"/>
    </source>
</evidence>
<organism evidence="1 2">
    <name type="scientific">Paenibacillus mesotrionivorans</name>
    <dbReference type="NCBI Taxonomy" id="3160968"/>
    <lineage>
        <taxon>Bacteria</taxon>
        <taxon>Bacillati</taxon>
        <taxon>Bacillota</taxon>
        <taxon>Bacilli</taxon>
        <taxon>Bacillales</taxon>
        <taxon>Paenibacillaceae</taxon>
        <taxon>Paenibacillus</taxon>
    </lineage>
</organism>
<accession>A0ACC7P954</accession>
<keyword evidence="1" id="KW-0328">Glycosyltransferase</keyword>
<keyword evidence="2" id="KW-1185">Reference proteome</keyword>
<keyword evidence="1" id="KW-0808">Transferase</keyword>
<gene>
    <name evidence="1" type="ORF">ACI1P1_21560</name>
</gene>
<dbReference type="EMBL" id="JBJURJ010000015">
    <property type="protein sequence ID" value="MFM9330882.1"/>
    <property type="molecule type" value="Genomic_DNA"/>
</dbReference>
<dbReference type="Proteomes" id="UP001631969">
    <property type="component" value="Unassembled WGS sequence"/>
</dbReference>
<comment type="caution">
    <text evidence="1">The sequence shown here is derived from an EMBL/GenBank/DDBJ whole genome shotgun (WGS) entry which is preliminary data.</text>
</comment>
<protein>
    <submittedName>
        <fullName evidence="1">Glycosyltransferase family 4 protein</fullName>
        <ecNumber evidence="1">2.4.-.-</ecNumber>
    </submittedName>
</protein>